<dbReference type="GO" id="GO:0031499">
    <property type="term" value="C:TRAMP complex"/>
    <property type="evidence" value="ECO:0007669"/>
    <property type="project" value="TreeGrafter"/>
</dbReference>
<organism evidence="10 11">
    <name type="scientific">Saccharomyces arboricola (strain H-6 / AS 2.3317 / CBS 10644)</name>
    <name type="common">Yeast</name>
    <dbReference type="NCBI Taxonomy" id="1160507"/>
    <lineage>
        <taxon>Eukaryota</taxon>
        <taxon>Fungi</taxon>
        <taxon>Dikarya</taxon>
        <taxon>Ascomycota</taxon>
        <taxon>Saccharomycotina</taxon>
        <taxon>Saccharomycetes</taxon>
        <taxon>Saccharomycetales</taxon>
        <taxon>Saccharomycetaceae</taxon>
        <taxon>Saccharomyces</taxon>
    </lineage>
</organism>
<dbReference type="GO" id="GO:0008270">
    <property type="term" value="F:zinc ion binding"/>
    <property type="evidence" value="ECO:0007669"/>
    <property type="project" value="UniProtKB-KW"/>
</dbReference>
<feature type="domain" description="CCHC-type" evidence="9">
    <location>
        <begin position="114"/>
        <end position="129"/>
    </location>
</feature>
<dbReference type="OrthoDB" id="7608935at2759"/>
<dbReference type="GO" id="GO:0071035">
    <property type="term" value="P:nuclear polyadenylation-dependent rRNA catabolic process"/>
    <property type="evidence" value="ECO:0007669"/>
    <property type="project" value="TreeGrafter"/>
</dbReference>
<dbReference type="InterPro" id="IPR001878">
    <property type="entry name" value="Znf_CCHC"/>
</dbReference>
<dbReference type="InterPro" id="IPR016713">
    <property type="entry name" value="Air1/2_Saccharomycetales"/>
</dbReference>
<proteinExistence type="predicted"/>
<dbReference type="Gene3D" id="4.10.60.10">
    <property type="entry name" value="Zinc finger, CCHC-type"/>
    <property type="match status" value="2"/>
</dbReference>
<dbReference type="AlphaFoldDB" id="J8LMF9"/>
<dbReference type="InterPro" id="IPR049024">
    <property type="entry name" value="AIR2-like_ZnK4"/>
</dbReference>
<evidence type="ECO:0000256" key="2">
    <source>
        <dbReference type="ARBA" id="ARBA00022723"/>
    </source>
</evidence>
<feature type="compositionally biased region" description="Low complexity" evidence="8">
    <location>
        <begin position="276"/>
        <end position="292"/>
    </location>
</feature>
<dbReference type="PANTHER" id="PTHR46543">
    <property type="entry name" value="ZINC FINGER CCHC DOMAIN-CONTAINING PROTEIN 7"/>
    <property type="match status" value="1"/>
</dbReference>
<dbReference type="GO" id="GO:0071037">
    <property type="term" value="P:nuclear polyadenylation-dependent snRNA catabolic process"/>
    <property type="evidence" value="ECO:0007669"/>
    <property type="project" value="TreeGrafter"/>
</dbReference>
<feature type="region of interest" description="Disordered" evidence="8">
    <location>
        <begin position="260"/>
        <end position="363"/>
    </location>
</feature>
<evidence type="ECO:0000256" key="4">
    <source>
        <dbReference type="ARBA" id="ARBA00022771"/>
    </source>
</evidence>
<evidence type="ECO:0000256" key="8">
    <source>
        <dbReference type="SAM" id="MobiDB-lite"/>
    </source>
</evidence>
<feature type="compositionally biased region" description="Polar residues" evidence="8">
    <location>
        <begin position="352"/>
        <end position="363"/>
    </location>
</feature>
<protein>
    <submittedName>
        <fullName evidence="10">Air1p</fullName>
    </submittedName>
</protein>
<gene>
    <name evidence="10" type="ORF">SU7_1607</name>
</gene>
<name>J8LMF9_SACAR</name>
<keyword evidence="3" id="KW-0677">Repeat</keyword>
<evidence type="ECO:0000313" key="11">
    <source>
        <dbReference type="Proteomes" id="UP000006968"/>
    </source>
</evidence>
<dbReference type="Proteomes" id="UP000006968">
    <property type="component" value="Chromosome IX"/>
</dbReference>
<evidence type="ECO:0000256" key="7">
    <source>
        <dbReference type="PROSITE-ProRule" id="PRU00047"/>
    </source>
</evidence>
<keyword evidence="4 7" id="KW-0863">Zinc-finger</keyword>
<evidence type="ECO:0000256" key="5">
    <source>
        <dbReference type="ARBA" id="ARBA00022833"/>
    </source>
</evidence>
<dbReference type="PROSITE" id="PS50158">
    <property type="entry name" value="ZF_CCHC"/>
    <property type="match status" value="3"/>
</dbReference>
<keyword evidence="11" id="KW-1185">Reference proteome</keyword>
<keyword evidence="5" id="KW-0862">Zinc</keyword>
<dbReference type="PANTHER" id="PTHR46543:SF1">
    <property type="entry name" value="ZINC FINGER CCHC DOMAIN-CONTAINING PROTEIN 7"/>
    <property type="match status" value="1"/>
</dbReference>
<dbReference type="GO" id="GO:0071036">
    <property type="term" value="P:nuclear polyadenylation-dependent snoRNA catabolic process"/>
    <property type="evidence" value="ECO:0007669"/>
    <property type="project" value="TreeGrafter"/>
</dbReference>
<comment type="subcellular location">
    <subcellularLocation>
        <location evidence="1">Nucleus</location>
    </subcellularLocation>
</comment>
<evidence type="ECO:0000313" key="10">
    <source>
        <dbReference type="EMBL" id="EJS43272.1"/>
    </source>
</evidence>
<dbReference type="GO" id="GO:0071039">
    <property type="term" value="P:nuclear polyadenylation-dependent CUT catabolic process"/>
    <property type="evidence" value="ECO:0007669"/>
    <property type="project" value="TreeGrafter"/>
</dbReference>
<dbReference type="EMBL" id="ALIE01000105">
    <property type="protein sequence ID" value="EJS43272.1"/>
    <property type="molecule type" value="Genomic_DNA"/>
</dbReference>
<dbReference type="GO" id="GO:0071038">
    <property type="term" value="P:TRAMP-dependent tRNA surveillance pathway"/>
    <property type="evidence" value="ECO:0007669"/>
    <property type="project" value="TreeGrafter"/>
</dbReference>
<dbReference type="SMART" id="SM00343">
    <property type="entry name" value="ZnF_C2HC"/>
    <property type="match status" value="5"/>
</dbReference>
<dbReference type="InterPro" id="IPR051644">
    <property type="entry name" value="TRAMP_AT-DNA-binding"/>
</dbReference>
<evidence type="ECO:0000256" key="3">
    <source>
        <dbReference type="ARBA" id="ARBA00022737"/>
    </source>
</evidence>
<dbReference type="Pfam" id="PF00098">
    <property type="entry name" value="zf-CCHC"/>
    <property type="match status" value="3"/>
</dbReference>
<dbReference type="GO" id="GO:0003723">
    <property type="term" value="F:RNA binding"/>
    <property type="evidence" value="ECO:0007669"/>
    <property type="project" value="TreeGrafter"/>
</dbReference>
<evidence type="ECO:0000259" key="9">
    <source>
        <dbReference type="PROSITE" id="PS50158"/>
    </source>
</evidence>
<feature type="compositionally biased region" description="Polar residues" evidence="8">
    <location>
        <begin position="324"/>
        <end position="340"/>
    </location>
</feature>
<dbReference type="HOGENOM" id="CLU_049076_1_0_1"/>
<evidence type="ECO:0000256" key="6">
    <source>
        <dbReference type="ARBA" id="ARBA00023242"/>
    </source>
</evidence>
<accession>J8LMF9</accession>
<dbReference type="SUPFAM" id="SSF57756">
    <property type="entry name" value="Retrovirus zinc finger-like domains"/>
    <property type="match status" value="3"/>
</dbReference>
<dbReference type="GO" id="GO:0071031">
    <property type="term" value="P:nuclear mRNA surveillance of mRNA 3'-end processing"/>
    <property type="evidence" value="ECO:0007669"/>
    <property type="project" value="TreeGrafter"/>
</dbReference>
<keyword evidence="2" id="KW-0479">Metal-binding</keyword>
<dbReference type="InterPro" id="IPR036875">
    <property type="entry name" value="Znf_CCHC_sf"/>
</dbReference>
<evidence type="ECO:0000256" key="1">
    <source>
        <dbReference type="ARBA" id="ARBA00004123"/>
    </source>
</evidence>
<dbReference type="PIRSF" id="PIRSF018162">
    <property type="entry name" value="PolyA_pol_Air1/2"/>
    <property type="match status" value="1"/>
</dbReference>
<feature type="domain" description="CCHC-type" evidence="9">
    <location>
        <begin position="75"/>
        <end position="90"/>
    </location>
</feature>
<dbReference type="GO" id="GO:0043633">
    <property type="term" value="P:polyadenylation-dependent RNA catabolic process"/>
    <property type="evidence" value="ECO:0007669"/>
    <property type="project" value="InterPro"/>
</dbReference>
<sequence length="363" mass="41318">MSTLLSEAESIDTLPYVKDITPTVGDSSSLSKLLAPSIEDVDADPEGLRTLRGQGRYFGVADSDADGAIMEAEPKCNNCSQRGHLKRNCPHVICTYCGFMDDHYSQHCPKAIICSNCNGNGHYKSQCPQKWKKVFCTLCNSKRHSRERCPSIWRSYLLKTDDANKGKLDFQAVFCYNCGENGHFGDDCTERRSSRVPNTDGSAFCGDNLAIKFKQHYFDQLENYQRGASRRMTEGDESNQDFNLYDYEYNDDAYDFPGSRNYTDKAKWKNKTQPTGNYNGNSSNSNNSNGYNNRRKRTPFSPQNYNVTKNKKVHTHPLDFPRNPQGNRTSDYSSNYNRQNFPRGPRNKKGRPSSNKGQRSARY</sequence>
<keyword evidence="6" id="KW-0539">Nucleus</keyword>
<comment type="caution">
    <text evidence="10">The sequence shown here is derived from an EMBL/GenBank/DDBJ whole genome shotgun (WGS) entry which is preliminary data.</text>
</comment>
<reference evidence="10 11" key="1">
    <citation type="journal article" date="2013" name="BMC Genomics">
        <title>High quality de novo sequencing and assembly of the Saccharomyces arboricolus genome.</title>
        <authorList>
            <person name="Liti G."/>
            <person name="Nguyen Ba A.N."/>
            <person name="Blythe M."/>
            <person name="Mueller C.A."/>
            <person name="Bergstroem A."/>
            <person name="Cubillos F.A."/>
            <person name="Dafhnis-Calas F."/>
            <person name="Khoshraftar S."/>
            <person name="Malla S."/>
            <person name="Mehta N."/>
            <person name="Siow C.C."/>
            <person name="Warringer J."/>
            <person name="Moses A.M."/>
            <person name="Louis E.J."/>
            <person name="Nieduszynski C.A."/>
        </authorList>
    </citation>
    <scope>NUCLEOTIDE SEQUENCE [LARGE SCALE GENOMIC DNA]</scope>
    <source>
        <strain evidence="11">H-6 / AS 2.3317 / CBS 10644</strain>
    </source>
</reference>
<dbReference type="Pfam" id="PF21759">
    <property type="entry name" value="AIR2-like_ZnK4"/>
    <property type="match status" value="1"/>
</dbReference>
<feature type="domain" description="CCHC-type" evidence="9">
    <location>
        <begin position="175"/>
        <end position="190"/>
    </location>
</feature>